<keyword evidence="2" id="KW-1185">Reference proteome</keyword>
<proteinExistence type="predicted"/>
<organism evidence="1 2">
    <name type="scientific">Amycolatopsis lurida NRRL 2430</name>
    <dbReference type="NCBI Taxonomy" id="1460371"/>
    <lineage>
        <taxon>Bacteria</taxon>
        <taxon>Bacillati</taxon>
        <taxon>Actinomycetota</taxon>
        <taxon>Actinomycetes</taxon>
        <taxon>Pseudonocardiales</taxon>
        <taxon>Pseudonocardiaceae</taxon>
        <taxon>Amycolatopsis</taxon>
    </lineage>
</organism>
<sequence>MTAAAHAQVAGPAWCEPGLDLSGGRYPLSVESSVMGMVDTLVPGVSTLTRLVRYYSLYWALADIAGRRGWDAEKCQTVLRCSEVALALVSRGNEIAAHGGDRVASLLDSGRVDELAELGRGSYSPRAWGFWSQYSGPSAVMGTVAVEDGALRPGRRDCPVAVRQMYAPLLATAADRPIRPEEAIDLAEVAMDATGTADLGPLRDLFTATRDGLHLPADWTGDDRTRRSTLRILARSAQLEPTASTWSDALYLSVAYGGRISTDPVLGGEQRASAWRGTLLRRLSVGAWRRLWAELVSEVSMNGSATKDDLHEWISAEATAVTVQDFVASWPALVDDENEPSPAEQQLWAEHPPVLADLAVLLAGGRRKEQLTGRSRAAFLGRYPERKQFLDPNWVANRHREHASGTMAELARSLVDDMLAQSRRVALRKLKFDTHGRMKLFTKLHERNGRYYAVGAEGAGNVGLRVEQLEFMAGQLGFTEPSGDRLVITPLAETLLDLHT</sequence>
<evidence type="ECO:0000313" key="1">
    <source>
        <dbReference type="EMBL" id="KFU81961.1"/>
    </source>
</evidence>
<accession>A0A2P2FZ07</accession>
<comment type="caution">
    <text evidence="1">The sequence shown here is derived from an EMBL/GenBank/DDBJ whole genome shotgun (WGS) entry which is preliminary data.</text>
</comment>
<evidence type="ECO:0000313" key="2">
    <source>
        <dbReference type="Proteomes" id="UP000256220"/>
    </source>
</evidence>
<dbReference type="AlphaFoldDB" id="A0A2P2FZ07"/>
<dbReference type="RefSeq" id="WP_167373480.1">
    <property type="nucleotide sequence ID" value="NZ_JFBM01000004.1"/>
</dbReference>
<dbReference type="Proteomes" id="UP000256220">
    <property type="component" value="Unassembled WGS sequence"/>
</dbReference>
<protein>
    <submittedName>
        <fullName evidence="1">Uncharacterized protein</fullName>
    </submittedName>
</protein>
<dbReference type="EMBL" id="JFBM01000004">
    <property type="protein sequence ID" value="KFU81961.1"/>
    <property type="molecule type" value="Genomic_DNA"/>
</dbReference>
<reference evidence="1 2" key="1">
    <citation type="journal article" date="2014" name="Genome Announc.">
        <title>Draft Genome Sequence of Amycolatopsis lurida NRRL 2430, Producer of the Glycopeptide Family Antibiotic Ristocetin.</title>
        <authorList>
            <person name="Kwun M.J."/>
            <person name="Hong H.J."/>
        </authorList>
    </citation>
    <scope>NUCLEOTIDE SEQUENCE [LARGE SCALE GENOMIC DNA]</scope>
    <source>
        <strain evidence="1 2">NRRL 2430</strain>
    </source>
</reference>
<name>A0A2P2FZ07_AMYLU</name>
<gene>
    <name evidence="1" type="ORF">BB31_06360</name>
</gene>